<keyword evidence="4" id="KW-0012">Acyltransferase</keyword>
<dbReference type="GO" id="GO:0004343">
    <property type="term" value="F:glucosamine 6-phosphate N-acetyltransferase activity"/>
    <property type="evidence" value="ECO:0007669"/>
    <property type="project" value="UniProtKB-UniRule"/>
</dbReference>
<comment type="similarity">
    <text evidence="2 4">Belongs to the acetyltransferase family. GNA1 subfamily.</text>
</comment>
<dbReference type="EMBL" id="OC978466">
    <property type="protein sequence ID" value="CAG4635121.1"/>
    <property type="molecule type" value="Genomic_DNA"/>
</dbReference>
<evidence type="ECO:0000256" key="4">
    <source>
        <dbReference type="RuleBase" id="RU365086"/>
    </source>
</evidence>
<evidence type="ECO:0000256" key="3">
    <source>
        <dbReference type="ARBA" id="ARBA00048964"/>
    </source>
</evidence>
<evidence type="ECO:0000259" key="5">
    <source>
        <dbReference type="PROSITE" id="PS51186"/>
    </source>
</evidence>
<dbReference type="PANTHER" id="PTHR13355">
    <property type="entry name" value="GLUCOSAMINE 6-PHOSPHATE N-ACETYLTRANSFERASE"/>
    <property type="match status" value="1"/>
</dbReference>
<dbReference type="PROSITE" id="PS51186">
    <property type="entry name" value="GNAT"/>
    <property type="match status" value="1"/>
</dbReference>
<dbReference type="CDD" id="cd04301">
    <property type="entry name" value="NAT_SF"/>
    <property type="match status" value="1"/>
</dbReference>
<dbReference type="InterPro" id="IPR000182">
    <property type="entry name" value="GNAT_dom"/>
</dbReference>
<accession>A0A9N6WWN7</accession>
<organism evidence="6">
    <name type="scientific">Alona affinis</name>
    <dbReference type="NCBI Taxonomy" id="381656"/>
    <lineage>
        <taxon>Eukaryota</taxon>
        <taxon>Metazoa</taxon>
        <taxon>Ecdysozoa</taxon>
        <taxon>Arthropoda</taxon>
        <taxon>Crustacea</taxon>
        <taxon>Branchiopoda</taxon>
        <taxon>Diplostraca</taxon>
        <taxon>Cladocera</taxon>
        <taxon>Anomopoda</taxon>
        <taxon>Chydoridae</taxon>
        <taxon>Alona</taxon>
    </lineage>
</organism>
<dbReference type="AlphaFoldDB" id="A0A9N6WWN7"/>
<comment type="catalytic activity">
    <reaction evidence="3 4">
        <text>D-glucosamine 6-phosphate + acetyl-CoA = N-acetyl-D-glucosamine 6-phosphate + CoA + H(+)</text>
        <dbReference type="Rhea" id="RHEA:10292"/>
        <dbReference type="ChEBI" id="CHEBI:15378"/>
        <dbReference type="ChEBI" id="CHEBI:57287"/>
        <dbReference type="ChEBI" id="CHEBI:57288"/>
        <dbReference type="ChEBI" id="CHEBI:57513"/>
        <dbReference type="ChEBI" id="CHEBI:58725"/>
        <dbReference type="EC" id="2.3.1.4"/>
    </reaction>
</comment>
<dbReference type="InterPro" id="IPR016181">
    <property type="entry name" value="Acyl_CoA_acyltransferase"/>
</dbReference>
<dbReference type="Pfam" id="PF00583">
    <property type="entry name" value="Acetyltransf_1"/>
    <property type="match status" value="1"/>
</dbReference>
<dbReference type="PANTHER" id="PTHR13355:SF11">
    <property type="entry name" value="GLUCOSAMINE 6-PHOSPHATE N-ACETYLTRANSFERASE"/>
    <property type="match status" value="1"/>
</dbReference>
<comment type="pathway">
    <text evidence="1 4">Nucleotide-sugar biosynthesis; UDP-N-acetyl-alpha-D-glucosamine biosynthesis; N-acetyl-alpha-D-glucosamine 1-phosphate from alpha-D-glucosamine 6-phosphate (route I): step 1/2.</text>
</comment>
<dbReference type="GO" id="GO:0006048">
    <property type="term" value="P:UDP-N-acetylglucosamine biosynthetic process"/>
    <property type="evidence" value="ECO:0007669"/>
    <property type="project" value="UniProtKB-UniRule"/>
</dbReference>
<feature type="domain" description="N-acetyltransferase" evidence="5">
    <location>
        <begin position="1"/>
        <end position="120"/>
    </location>
</feature>
<keyword evidence="4" id="KW-0808">Transferase</keyword>
<proteinExistence type="inferred from homology"/>
<dbReference type="SUPFAM" id="SSF55729">
    <property type="entry name" value="Acyl-CoA N-acyltransferases (Nat)"/>
    <property type="match status" value="1"/>
</dbReference>
<evidence type="ECO:0000313" key="6">
    <source>
        <dbReference type="EMBL" id="CAG4635121.1"/>
    </source>
</evidence>
<sequence>MRSCSDTYYCTVVVDTVEDKIVGAATLLMERKFIRGLAKRARLENVVVRSKYRGKQLGKSVVEIVSNLGKALGAYKMTLDCKDAMIPFYQTLGYSREPGAGNMMSIRFPTAPAINSEAKL</sequence>
<protein>
    <recommendedName>
        <fullName evidence="4">Glucosamine 6-phosphate N-acetyltransferase</fullName>
        <ecNumber evidence="4">2.3.1.4</ecNumber>
    </recommendedName>
</protein>
<dbReference type="Gene3D" id="3.40.630.30">
    <property type="match status" value="1"/>
</dbReference>
<gene>
    <name evidence="6" type="primary">EOG090X0FKI</name>
</gene>
<dbReference type="EC" id="2.3.1.4" evidence="4"/>
<reference evidence="6" key="1">
    <citation type="submission" date="2021-04" db="EMBL/GenBank/DDBJ databases">
        <authorList>
            <person name="Cornetti L."/>
        </authorList>
    </citation>
    <scope>NUCLEOTIDE SEQUENCE</scope>
</reference>
<name>A0A9N6WWN7_9CRUS</name>
<evidence type="ECO:0000256" key="1">
    <source>
        <dbReference type="ARBA" id="ARBA00004832"/>
    </source>
</evidence>
<dbReference type="InterPro" id="IPR039143">
    <property type="entry name" value="GNPNAT1-like"/>
</dbReference>
<evidence type="ECO:0000256" key="2">
    <source>
        <dbReference type="ARBA" id="ARBA00006048"/>
    </source>
</evidence>